<evidence type="ECO:0000313" key="8">
    <source>
        <dbReference type="EMBL" id="KAB2628020.1"/>
    </source>
</evidence>
<feature type="domain" description="Retrovirus-related Pol polyprotein from transposon TNT 1-94-like beta-barrel" evidence="7">
    <location>
        <begin position="48"/>
        <end position="97"/>
    </location>
</feature>
<evidence type="ECO:0000256" key="5">
    <source>
        <dbReference type="ARBA" id="ARBA00023136"/>
    </source>
</evidence>
<reference evidence="9" key="2">
    <citation type="submission" date="2019-10" db="EMBL/GenBank/DDBJ databases">
        <title>A de novo genome assembly of a pear dwarfing rootstock.</title>
        <authorList>
            <person name="Wang F."/>
            <person name="Wang J."/>
            <person name="Li S."/>
            <person name="Zhang Y."/>
            <person name="Fang M."/>
            <person name="Ma L."/>
            <person name="Zhao Y."/>
            <person name="Jiang S."/>
        </authorList>
    </citation>
    <scope>NUCLEOTIDE SEQUENCE [LARGE SCALE GENOMIC DNA]</scope>
</reference>
<evidence type="ECO:0000259" key="7">
    <source>
        <dbReference type="Pfam" id="PF22936"/>
    </source>
</evidence>
<feature type="transmembrane region" description="Helical" evidence="6">
    <location>
        <begin position="166"/>
        <end position="185"/>
    </location>
</feature>
<reference evidence="8 9" key="3">
    <citation type="submission" date="2019-11" db="EMBL/GenBank/DDBJ databases">
        <title>A de novo genome assembly of a pear dwarfing rootstock.</title>
        <authorList>
            <person name="Wang F."/>
            <person name="Wang J."/>
            <person name="Li S."/>
            <person name="Zhang Y."/>
            <person name="Fang M."/>
            <person name="Ma L."/>
            <person name="Zhao Y."/>
            <person name="Jiang S."/>
        </authorList>
    </citation>
    <scope>NUCLEOTIDE SEQUENCE [LARGE SCALE GENOMIC DNA]</scope>
    <source>
        <strain evidence="8">S2</strain>
        <tissue evidence="8">Leaf</tissue>
    </source>
</reference>
<dbReference type="GO" id="GO:0016020">
    <property type="term" value="C:membrane"/>
    <property type="evidence" value="ECO:0007669"/>
    <property type="project" value="UniProtKB-SubCell"/>
</dbReference>
<reference evidence="8 9" key="1">
    <citation type="submission" date="2019-09" db="EMBL/GenBank/DDBJ databases">
        <authorList>
            <person name="Ou C."/>
        </authorList>
    </citation>
    <scope>NUCLEOTIDE SEQUENCE [LARGE SCALE GENOMIC DNA]</scope>
    <source>
        <strain evidence="8">S2</strain>
        <tissue evidence="8">Leaf</tissue>
    </source>
</reference>
<protein>
    <submittedName>
        <fullName evidence="8">Nucleobase-ascorbate transporter 3-like</fullName>
    </submittedName>
</protein>
<dbReference type="AlphaFoldDB" id="A0A5N5HR76"/>
<proteinExistence type="inferred from homology"/>
<evidence type="ECO:0000256" key="4">
    <source>
        <dbReference type="ARBA" id="ARBA00022989"/>
    </source>
</evidence>
<accession>A0A5N5HR76</accession>
<keyword evidence="5 6" id="KW-0472">Membrane</keyword>
<dbReference type="Pfam" id="PF22936">
    <property type="entry name" value="Pol_BBD"/>
    <property type="match status" value="1"/>
</dbReference>
<evidence type="ECO:0000313" key="9">
    <source>
        <dbReference type="Proteomes" id="UP000327157"/>
    </source>
</evidence>
<evidence type="ECO:0000256" key="6">
    <source>
        <dbReference type="SAM" id="Phobius"/>
    </source>
</evidence>
<dbReference type="Pfam" id="PF00860">
    <property type="entry name" value="Xan_ur_permease"/>
    <property type="match status" value="1"/>
</dbReference>
<gene>
    <name evidence="8" type="ORF">D8674_032815</name>
</gene>
<comment type="caution">
    <text evidence="8">The sequence shown here is derived from an EMBL/GenBank/DDBJ whole genome shotgun (WGS) entry which is preliminary data.</text>
</comment>
<comment type="similarity">
    <text evidence="2">Belongs to the nucleobase:cation symporter-2 (NCS2) (TC 2.A.40) family.</text>
</comment>
<dbReference type="Proteomes" id="UP000327157">
    <property type="component" value="Chromosome 8"/>
</dbReference>
<dbReference type="PANTHER" id="PTHR11119">
    <property type="entry name" value="XANTHINE-URACIL / VITAMIN C PERMEASE FAMILY MEMBER"/>
    <property type="match status" value="1"/>
</dbReference>
<dbReference type="OrthoDB" id="1641903at2759"/>
<keyword evidence="3 6" id="KW-0812">Transmembrane</keyword>
<name>A0A5N5HR76_9ROSA</name>
<evidence type="ECO:0000256" key="3">
    <source>
        <dbReference type="ARBA" id="ARBA00022692"/>
    </source>
</evidence>
<dbReference type="InterPro" id="IPR054722">
    <property type="entry name" value="PolX-like_BBD"/>
</dbReference>
<comment type="subcellular location">
    <subcellularLocation>
        <location evidence="1">Membrane</location>
        <topology evidence="1">Multi-pass membrane protein</topology>
    </subcellularLocation>
</comment>
<dbReference type="GO" id="GO:0022857">
    <property type="term" value="F:transmembrane transporter activity"/>
    <property type="evidence" value="ECO:0007669"/>
    <property type="project" value="InterPro"/>
</dbReference>
<organism evidence="8 9">
    <name type="scientific">Pyrus ussuriensis x Pyrus communis</name>
    <dbReference type="NCBI Taxonomy" id="2448454"/>
    <lineage>
        <taxon>Eukaryota</taxon>
        <taxon>Viridiplantae</taxon>
        <taxon>Streptophyta</taxon>
        <taxon>Embryophyta</taxon>
        <taxon>Tracheophyta</taxon>
        <taxon>Spermatophyta</taxon>
        <taxon>Magnoliopsida</taxon>
        <taxon>eudicotyledons</taxon>
        <taxon>Gunneridae</taxon>
        <taxon>Pentapetalae</taxon>
        <taxon>rosids</taxon>
        <taxon>fabids</taxon>
        <taxon>Rosales</taxon>
        <taxon>Rosaceae</taxon>
        <taxon>Amygdaloideae</taxon>
        <taxon>Maleae</taxon>
        <taxon>Pyrus</taxon>
    </lineage>
</organism>
<keyword evidence="9" id="KW-1185">Reference proteome</keyword>
<keyword evidence="4 6" id="KW-1133">Transmembrane helix</keyword>
<feature type="transmembrane region" description="Helical" evidence="6">
    <location>
        <begin position="138"/>
        <end position="159"/>
    </location>
</feature>
<dbReference type="InterPro" id="IPR006043">
    <property type="entry name" value="NCS2"/>
</dbReference>
<sequence length="252" mass="27799">MHYKANSTSQANIVEGQLIAMISEINVVDGSEGWWVDNGASRHKGVGGDSLSTDVAGTGEVELKLTSGKTMTLKDVMHTPAIRKNLVSYFLLNKAGFTQTFEADTQLKRILRQHGFQVLLPLHQFGAFFASIPLPMFAAMYCVLFGIVAAVGITFIQFANNNSLRNIYVLGLSLFLGISIPQYFVSNTWCRASQNGWHMFDDILNTIFSSSPTVATIVGTPLDNTLHARHAANDRGLAWWRPFQSRKGDARN</sequence>
<evidence type="ECO:0000256" key="2">
    <source>
        <dbReference type="ARBA" id="ARBA00008821"/>
    </source>
</evidence>
<evidence type="ECO:0000256" key="1">
    <source>
        <dbReference type="ARBA" id="ARBA00004141"/>
    </source>
</evidence>
<dbReference type="EMBL" id="SMOL01000148">
    <property type="protein sequence ID" value="KAB2628020.1"/>
    <property type="molecule type" value="Genomic_DNA"/>
</dbReference>